<feature type="domain" description="CCHC-type" evidence="2">
    <location>
        <begin position="56"/>
        <end position="72"/>
    </location>
</feature>
<feature type="compositionally biased region" description="Low complexity" evidence="1">
    <location>
        <begin position="169"/>
        <end position="178"/>
    </location>
</feature>
<dbReference type="SMART" id="SM00343">
    <property type="entry name" value="ZnF_C2HC"/>
    <property type="match status" value="3"/>
</dbReference>
<dbReference type="SUPFAM" id="SSF57756">
    <property type="entry name" value="Retrovirus zinc finger-like domains"/>
    <property type="match status" value="1"/>
</dbReference>
<organism evidence="3 4">
    <name type="scientific">Synaphobranchus kaupii</name>
    <name type="common">Kaup's arrowtooth eel</name>
    <dbReference type="NCBI Taxonomy" id="118154"/>
    <lineage>
        <taxon>Eukaryota</taxon>
        <taxon>Metazoa</taxon>
        <taxon>Chordata</taxon>
        <taxon>Craniata</taxon>
        <taxon>Vertebrata</taxon>
        <taxon>Euteleostomi</taxon>
        <taxon>Actinopterygii</taxon>
        <taxon>Neopterygii</taxon>
        <taxon>Teleostei</taxon>
        <taxon>Anguilliformes</taxon>
        <taxon>Synaphobranchidae</taxon>
        <taxon>Synaphobranchus</taxon>
    </lineage>
</organism>
<evidence type="ECO:0000256" key="1">
    <source>
        <dbReference type="SAM" id="MobiDB-lite"/>
    </source>
</evidence>
<evidence type="ECO:0000259" key="2">
    <source>
        <dbReference type="SMART" id="SM00343"/>
    </source>
</evidence>
<sequence length="550" mass="60788">MVRFKRDYLGVGGFAHPPEAFAIGPDRGYLWYPGQPVYCRRCGSFGHIKEVYTSKKCRNCLAGDHETKDCVAPKTCNLCGSSDHLFRGCPDRQRSFASLFQADFADLGGVVRRTGVKAPPGGTAVANTLEAPDPEPVHDSAETREGDSGSTGAADPAPGGAGQLGLEGQGLFPETGEPAPAAEGAVALTTADMEGISEWGNCYDPFSEEAQEGYKKKSWKRVAEEEGGQLKMPKPGEELVMRGDVFLLQEVHLRDDEDAAAFTLHPGREGFTWRNSRGAVGCLAEFRKAISDFYAGVRGLRLLYCSAVEWWEAAKCRFRVFCQRYGALVRRRERAEVRKWMGSLLYLHGQLNAGMVVDWAIYEGVKGKIRGLMEEMMAAAEAYYADLFRTRDCDPETQKILMDMVKARLGEGEAQALDAPLSLAEVTEAMCSLKDGLGEDGVRYQAVVWFMRQCPSLVGRDILMHHRVWYAALVSRQEAPPSAVPAGVDWKKLSGGEPGIVWDVLGYGKWALWEDRMAVVGMQVRVLTATQLYHRFCGRVAERVRMDRKV</sequence>
<dbReference type="Gene3D" id="4.10.60.10">
    <property type="entry name" value="Zinc finger, CCHC-type"/>
    <property type="match status" value="1"/>
</dbReference>
<keyword evidence="4" id="KW-1185">Reference proteome</keyword>
<feature type="domain" description="CCHC-type" evidence="2">
    <location>
        <begin position="38"/>
        <end position="54"/>
    </location>
</feature>
<dbReference type="AlphaFoldDB" id="A0A9Q1EAX6"/>
<name>A0A9Q1EAX6_SYNKA</name>
<feature type="region of interest" description="Disordered" evidence="1">
    <location>
        <begin position="118"/>
        <end position="178"/>
    </location>
</feature>
<evidence type="ECO:0000313" key="3">
    <source>
        <dbReference type="EMBL" id="KAJ8335392.1"/>
    </source>
</evidence>
<dbReference type="GO" id="GO:0008270">
    <property type="term" value="F:zinc ion binding"/>
    <property type="evidence" value="ECO:0007669"/>
    <property type="project" value="InterPro"/>
</dbReference>
<reference evidence="3" key="1">
    <citation type="journal article" date="2023" name="Science">
        <title>Genome structures resolve the early diversification of teleost fishes.</title>
        <authorList>
            <person name="Parey E."/>
            <person name="Louis A."/>
            <person name="Montfort J."/>
            <person name="Bouchez O."/>
            <person name="Roques C."/>
            <person name="Iampietro C."/>
            <person name="Lluch J."/>
            <person name="Castinel A."/>
            <person name="Donnadieu C."/>
            <person name="Desvignes T."/>
            <person name="Floi Bucao C."/>
            <person name="Jouanno E."/>
            <person name="Wen M."/>
            <person name="Mejri S."/>
            <person name="Dirks R."/>
            <person name="Jansen H."/>
            <person name="Henkel C."/>
            <person name="Chen W.J."/>
            <person name="Zahm M."/>
            <person name="Cabau C."/>
            <person name="Klopp C."/>
            <person name="Thompson A.W."/>
            <person name="Robinson-Rechavi M."/>
            <person name="Braasch I."/>
            <person name="Lecointre G."/>
            <person name="Bobe J."/>
            <person name="Postlethwait J.H."/>
            <person name="Berthelot C."/>
            <person name="Roest Crollius H."/>
            <person name="Guiguen Y."/>
        </authorList>
    </citation>
    <scope>NUCLEOTIDE SEQUENCE</scope>
    <source>
        <strain evidence="3">WJC10195</strain>
    </source>
</reference>
<feature type="compositionally biased region" description="Basic and acidic residues" evidence="1">
    <location>
        <begin position="135"/>
        <end position="147"/>
    </location>
</feature>
<proteinExistence type="predicted"/>
<dbReference type="InterPro" id="IPR036875">
    <property type="entry name" value="Znf_CCHC_sf"/>
</dbReference>
<feature type="compositionally biased region" description="Gly residues" evidence="1">
    <location>
        <begin position="159"/>
        <end position="168"/>
    </location>
</feature>
<dbReference type="EMBL" id="JAINUF010000020">
    <property type="protein sequence ID" value="KAJ8335392.1"/>
    <property type="molecule type" value="Genomic_DNA"/>
</dbReference>
<dbReference type="Proteomes" id="UP001152622">
    <property type="component" value="Chromosome 20"/>
</dbReference>
<accession>A0A9Q1EAX6</accession>
<gene>
    <name evidence="3" type="ORF">SKAU_G00387340</name>
</gene>
<dbReference type="OrthoDB" id="10064617at2759"/>
<dbReference type="PANTHER" id="PTHR46486:SF1">
    <property type="entry name" value="CCHC-TYPE DOMAIN-CONTAINING PROTEIN"/>
    <property type="match status" value="1"/>
</dbReference>
<dbReference type="GO" id="GO:0003676">
    <property type="term" value="F:nucleic acid binding"/>
    <property type="evidence" value="ECO:0007669"/>
    <property type="project" value="InterPro"/>
</dbReference>
<evidence type="ECO:0000313" key="4">
    <source>
        <dbReference type="Proteomes" id="UP001152622"/>
    </source>
</evidence>
<feature type="domain" description="CCHC-type" evidence="2">
    <location>
        <begin position="75"/>
        <end position="91"/>
    </location>
</feature>
<dbReference type="InterPro" id="IPR001878">
    <property type="entry name" value="Znf_CCHC"/>
</dbReference>
<comment type="caution">
    <text evidence="3">The sequence shown here is derived from an EMBL/GenBank/DDBJ whole genome shotgun (WGS) entry which is preliminary data.</text>
</comment>
<protein>
    <recommendedName>
        <fullName evidence="2">CCHC-type domain-containing protein</fullName>
    </recommendedName>
</protein>
<dbReference type="PANTHER" id="PTHR46486">
    <property type="entry name" value="CCHC-TYPE DOMAIN-CONTAINING PROTEIN"/>
    <property type="match status" value="1"/>
</dbReference>